<dbReference type="AlphaFoldDB" id="A0A512JPZ2"/>
<reference evidence="1 2" key="1">
    <citation type="submission" date="2019-07" db="EMBL/GenBank/DDBJ databases">
        <title>Whole genome shotgun sequence of Methylobacterium gnaphalii NBRC 107716.</title>
        <authorList>
            <person name="Hosoyama A."/>
            <person name="Uohara A."/>
            <person name="Ohji S."/>
            <person name="Ichikawa N."/>
        </authorList>
    </citation>
    <scope>NUCLEOTIDE SEQUENCE [LARGE SCALE GENOMIC DNA]</scope>
    <source>
        <strain evidence="1 2">NBRC 107716</strain>
    </source>
</reference>
<dbReference type="Proteomes" id="UP000321750">
    <property type="component" value="Unassembled WGS sequence"/>
</dbReference>
<name>A0A512JPZ2_9HYPH</name>
<protein>
    <recommendedName>
        <fullName evidence="3">Helix-turn-helix domain-containing protein</fullName>
    </recommendedName>
</protein>
<accession>A0A512JPZ2</accession>
<gene>
    <name evidence="1" type="ORF">MGN01_38570</name>
</gene>
<proteinExistence type="predicted"/>
<evidence type="ECO:0000313" key="1">
    <source>
        <dbReference type="EMBL" id="GEP12012.1"/>
    </source>
</evidence>
<dbReference type="EMBL" id="BJZV01000027">
    <property type="protein sequence ID" value="GEP12012.1"/>
    <property type="molecule type" value="Genomic_DNA"/>
</dbReference>
<evidence type="ECO:0008006" key="3">
    <source>
        <dbReference type="Google" id="ProtNLM"/>
    </source>
</evidence>
<dbReference type="RefSeq" id="WP_210246085.1">
    <property type="nucleotide sequence ID" value="NZ_BJZV01000027.1"/>
</dbReference>
<organism evidence="1 2">
    <name type="scientific">Methylobacterium gnaphalii</name>
    <dbReference type="NCBI Taxonomy" id="1010610"/>
    <lineage>
        <taxon>Bacteria</taxon>
        <taxon>Pseudomonadati</taxon>
        <taxon>Pseudomonadota</taxon>
        <taxon>Alphaproteobacteria</taxon>
        <taxon>Hyphomicrobiales</taxon>
        <taxon>Methylobacteriaceae</taxon>
        <taxon>Methylobacterium</taxon>
    </lineage>
</organism>
<keyword evidence="2" id="KW-1185">Reference proteome</keyword>
<evidence type="ECO:0000313" key="2">
    <source>
        <dbReference type="Proteomes" id="UP000321750"/>
    </source>
</evidence>
<sequence length="99" mass="10672">MTCDSPFGKKSEDLACIQSMIRTELSSALSLQRAEWLTTDQTAMLLQICATSLEKARSTGRGPLASIPYAKIGRSVRYARADVVAAVARLRVPGSVSKI</sequence>
<comment type="caution">
    <text evidence="1">The sequence shown here is derived from an EMBL/GenBank/DDBJ whole genome shotgun (WGS) entry which is preliminary data.</text>
</comment>